<keyword evidence="2" id="KW-1185">Reference proteome</keyword>
<name>A0A5B7FAA7_PORTR</name>
<protein>
    <submittedName>
        <fullName evidence="1">Uncharacterized protein</fullName>
    </submittedName>
</protein>
<evidence type="ECO:0000313" key="1">
    <source>
        <dbReference type="EMBL" id="MPC42028.1"/>
    </source>
</evidence>
<dbReference type="Proteomes" id="UP000324222">
    <property type="component" value="Unassembled WGS sequence"/>
</dbReference>
<reference evidence="1 2" key="1">
    <citation type="submission" date="2019-05" db="EMBL/GenBank/DDBJ databases">
        <title>Another draft genome of Portunus trituberculatus and its Hox gene families provides insights of decapod evolution.</title>
        <authorList>
            <person name="Jeong J.-H."/>
            <person name="Song I."/>
            <person name="Kim S."/>
            <person name="Choi T."/>
            <person name="Kim D."/>
            <person name="Ryu S."/>
            <person name="Kim W."/>
        </authorList>
    </citation>
    <scope>NUCLEOTIDE SEQUENCE [LARGE SCALE GENOMIC DNA]</scope>
    <source>
        <tissue evidence="1">Muscle</tissue>
    </source>
</reference>
<comment type="caution">
    <text evidence="1">The sequence shown here is derived from an EMBL/GenBank/DDBJ whole genome shotgun (WGS) entry which is preliminary data.</text>
</comment>
<gene>
    <name evidence="1" type="ORF">E2C01_035641</name>
</gene>
<accession>A0A5B7FAA7</accession>
<dbReference type="AlphaFoldDB" id="A0A5B7FAA7"/>
<organism evidence="1 2">
    <name type="scientific">Portunus trituberculatus</name>
    <name type="common">Swimming crab</name>
    <name type="synonym">Neptunus trituberculatus</name>
    <dbReference type="NCBI Taxonomy" id="210409"/>
    <lineage>
        <taxon>Eukaryota</taxon>
        <taxon>Metazoa</taxon>
        <taxon>Ecdysozoa</taxon>
        <taxon>Arthropoda</taxon>
        <taxon>Crustacea</taxon>
        <taxon>Multicrustacea</taxon>
        <taxon>Malacostraca</taxon>
        <taxon>Eumalacostraca</taxon>
        <taxon>Eucarida</taxon>
        <taxon>Decapoda</taxon>
        <taxon>Pleocyemata</taxon>
        <taxon>Brachyura</taxon>
        <taxon>Eubrachyura</taxon>
        <taxon>Portunoidea</taxon>
        <taxon>Portunidae</taxon>
        <taxon>Portuninae</taxon>
        <taxon>Portunus</taxon>
    </lineage>
</organism>
<dbReference type="EMBL" id="VSRR010005281">
    <property type="protein sequence ID" value="MPC42028.1"/>
    <property type="molecule type" value="Genomic_DNA"/>
</dbReference>
<sequence>MILGRNINIMFSNKSNHKPYLSECSAFFLLSLMVKKFSLV</sequence>
<evidence type="ECO:0000313" key="2">
    <source>
        <dbReference type="Proteomes" id="UP000324222"/>
    </source>
</evidence>
<proteinExistence type="predicted"/>